<evidence type="ECO:0008006" key="3">
    <source>
        <dbReference type="Google" id="ProtNLM"/>
    </source>
</evidence>
<gene>
    <name evidence="1" type="primary">A02p050240.1_BraROA</name>
    <name evidence="1" type="ORF">IGI04_008097</name>
</gene>
<dbReference type="EMBL" id="JADBGQ010000002">
    <property type="protein sequence ID" value="KAG5411778.1"/>
    <property type="molecule type" value="Genomic_DNA"/>
</dbReference>
<evidence type="ECO:0000313" key="1">
    <source>
        <dbReference type="EMBL" id="KAG5411778.1"/>
    </source>
</evidence>
<proteinExistence type="predicted"/>
<name>A0ABQ7NLY9_BRACM</name>
<reference evidence="1 2" key="1">
    <citation type="submission" date="2021-03" db="EMBL/GenBank/DDBJ databases">
        <authorList>
            <person name="King G.J."/>
            <person name="Bancroft I."/>
            <person name="Baten A."/>
            <person name="Bloomfield J."/>
            <person name="Borpatragohain P."/>
            <person name="He Z."/>
            <person name="Irish N."/>
            <person name="Irwin J."/>
            <person name="Liu K."/>
            <person name="Mauleon R.P."/>
            <person name="Moore J."/>
            <person name="Morris R."/>
            <person name="Ostergaard L."/>
            <person name="Wang B."/>
            <person name="Wells R."/>
        </authorList>
    </citation>
    <scope>NUCLEOTIDE SEQUENCE [LARGE SCALE GENOMIC DNA]</scope>
    <source>
        <strain evidence="1">R-o-18</strain>
        <tissue evidence="1">Leaf</tissue>
    </source>
</reference>
<comment type="caution">
    <text evidence="1">The sequence shown here is derived from an EMBL/GenBank/DDBJ whole genome shotgun (WGS) entry which is preliminary data.</text>
</comment>
<sequence length="88" mass="10203">MQCKVLRTTIFNSVSRIIFHMIFVSHESNHLVGKRLAERVTHTTTRENSNEQWGITVLIEVFKLFFKRVGLVFRTESLTIALPTSPDK</sequence>
<evidence type="ECO:0000313" key="2">
    <source>
        <dbReference type="Proteomes" id="UP000823674"/>
    </source>
</evidence>
<organism evidence="1 2">
    <name type="scientific">Brassica rapa subsp. trilocularis</name>
    <dbReference type="NCBI Taxonomy" id="1813537"/>
    <lineage>
        <taxon>Eukaryota</taxon>
        <taxon>Viridiplantae</taxon>
        <taxon>Streptophyta</taxon>
        <taxon>Embryophyta</taxon>
        <taxon>Tracheophyta</taxon>
        <taxon>Spermatophyta</taxon>
        <taxon>Magnoliopsida</taxon>
        <taxon>eudicotyledons</taxon>
        <taxon>Gunneridae</taxon>
        <taxon>Pentapetalae</taxon>
        <taxon>rosids</taxon>
        <taxon>malvids</taxon>
        <taxon>Brassicales</taxon>
        <taxon>Brassicaceae</taxon>
        <taxon>Brassiceae</taxon>
        <taxon>Brassica</taxon>
    </lineage>
</organism>
<accession>A0ABQ7NLY9</accession>
<dbReference type="Proteomes" id="UP000823674">
    <property type="component" value="Chromosome A02"/>
</dbReference>
<protein>
    <recommendedName>
        <fullName evidence="3">MATH domain-containing protein</fullName>
    </recommendedName>
</protein>
<keyword evidence="2" id="KW-1185">Reference proteome</keyword>